<evidence type="ECO:0000256" key="1">
    <source>
        <dbReference type="ARBA" id="ARBA00007879"/>
    </source>
</evidence>
<protein>
    <submittedName>
        <fullName evidence="2">Uncharacterized protein</fullName>
    </submittedName>
</protein>
<organism evidence="2 3">
    <name type="scientific">Chara braunii</name>
    <name type="common">Braun's stonewort</name>
    <dbReference type="NCBI Taxonomy" id="69332"/>
    <lineage>
        <taxon>Eukaryota</taxon>
        <taxon>Viridiplantae</taxon>
        <taxon>Streptophyta</taxon>
        <taxon>Charophyceae</taxon>
        <taxon>Charales</taxon>
        <taxon>Characeae</taxon>
        <taxon>Chara</taxon>
    </lineage>
</organism>
<dbReference type="GO" id="GO:0016491">
    <property type="term" value="F:oxidoreductase activity"/>
    <property type="evidence" value="ECO:0007669"/>
    <property type="project" value="TreeGrafter"/>
</dbReference>
<dbReference type="SUPFAM" id="SSF51197">
    <property type="entry name" value="Clavaminate synthase-like"/>
    <property type="match status" value="1"/>
</dbReference>
<dbReference type="GO" id="GO:0032451">
    <property type="term" value="F:demethylase activity"/>
    <property type="evidence" value="ECO:0007669"/>
    <property type="project" value="TreeGrafter"/>
</dbReference>
<accession>A0A388MET3</accession>
<feature type="non-terminal residue" evidence="2">
    <location>
        <position position="1"/>
    </location>
</feature>
<dbReference type="InterPro" id="IPR037151">
    <property type="entry name" value="AlkB-like_sf"/>
</dbReference>
<dbReference type="STRING" id="69332.A0A388MET3"/>
<evidence type="ECO:0000313" key="2">
    <source>
        <dbReference type="EMBL" id="GBG92992.1"/>
    </source>
</evidence>
<sequence length="220" mass="23973">VNEYPRGVGLSPHIDTHSAFEGAILSLSLAGPCVMEFRRYAVDSSGLEADLGVPSEHERVREEDGRAAEALSEDIARERSLSSIFLPPKAVPESISGCHTAGIGTEREVLQQTVPAAQPNISTDNNDKIKEAVVFGNGNGCGADCEEGRGGKLQEDSCCATMQRRAVFLPQRSLLVMLDEARYAWNHYIPHRKVRHGPCQCTFLAYCDEGKERARSTSQA</sequence>
<dbReference type="PANTHER" id="PTHR12463">
    <property type="entry name" value="OXYGENASE-RELATED"/>
    <property type="match status" value="1"/>
</dbReference>
<dbReference type="Gene3D" id="2.60.120.590">
    <property type="entry name" value="Alpha-ketoglutarate-dependent dioxygenase AlkB-like"/>
    <property type="match status" value="2"/>
</dbReference>
<name>A0A388MET3_CHABU</name>
<comment type="similarity">
    <text evidence="1">Belongs to the alkB family.</text>
</comment>
<dbReference type="AlphaFoldDB" id="A0A388MET3"/>
<keyword evidence="3" id="KW-1185">Reference proteome</keyword>
<evidence type="ECO:0000313" key="3">
    <source>
        <dbReference type="Proteomes" id="UP000265515"/>
    </source>
</evidence>
<dbReference type="Gramene" id="GBG92992">
    <property type="protein sequence ID" value="GBG92992"/>
    <property type="gene ID" value="CBR_g58096"/>
</dbReference>
<reference evidence="2 3" key="1">
    <citation type="journal article" date="2018" name="Cell">
        <title>The Chara Genome: Secondary Complexity and Implications for Plant Terrestrialization.</title>
        <authorList>
            <person name="Nishiyama T."/>
            <person name="Sakayama H."/>
            <person name="Vries J.D."/>
            <person name="Buschmann H."/>
            <person name="Saint-Marcoux D."/>
            <person name="Ullrich K.K."/>
            <person name="Haas F.B."/>
            <person name="Vanderstraeten L."/>
            <person name="Becker D."/>
            <person name="Lang D."/>
            <person name="Vosolsobe S."/>
            <person name="Rombauts S."/>
            <person name="Wilhelmsson P.K.I."/>
            <person name="Janitza P."/>
            <person name="Kern R."/>
            <person name="Heyl A."/>
            <person name="Rumpler F."/>
            <person name="Villalobos L.I.A.C."/>
            <person name="Clay J.M."/>
            <person name="Skokan R."/>
            <person name="Toyoda A."/>
            <person name="Suzuki Y."/>
            <person name="Kagoshima H."/>
            <person name="Schijlen E."/>
            <person name="Tajeshwar N."/>
            <person name="Catarino B."/>
            <person name="Hetherington A.J."/>
            <person name="Saltykova A."/>
            <person name="Bonnot C."/>
            <person name="Breuninger H."/>
            <person name="Symeonidi A."/>
            <person name="Radhakrishnan G.V."/>
            <person name="Van Nieuwerburgh F."/>
            <person name="Deforce D."/>
            <person name="Chang C."/>
            <person name="Karol K.G."/>
            <person name="Hedrich R."/>
            <person name="Ulvskov P."/>
            <person name="Glockner G."/>
            <person name="Delwiche C.F."/>
            <person name="Petrasek J."/>
            <person name="Van de Peer Y."/>
            <person name="Friml J."/>
            <person name="Beilby M."/>
            <person name="Dolan L."/>
            <person name="Kohara Y."/>
            <person name="Sugano S."/>
            <person name="Fujiyama A."/>
            <person name="Delaux P.-M."/>
            <person name="Quint M."/>
            <person name="TheiBen G."/>
            <person name="Hagemann M."/>
            <person name="Harholt J."/>
            <person name="Dunand C."/>
            <person name="Zachgo S."/>
            <person name="Langdale J."/>
            <person name="Maumus F."/>
            <person name="Straeten D.V.D."/>
            <person name="Gould S.B."/>
            <person name="Rensing S.A."/>
        </authorList>
    </citation>
    <scope>NUCLEOTIDE SEQUENCE [LARGE SCALE GENOMIC DNA]</scope>
    <source>
        <strain evidence="2 3">S276</strain>
    </source>
</reference>
<gene>
    <name evidence="2" type="ORF">CBR_g58096</name>
</gene>
<dbReference type="EMBL" id="BFEA01001193">
    <property type="protein sequence ID" value="GBG92992.1"/>
    <property type="molecule type" value="Genomic_DNA"/>
</dbReference>
<comment type="caution">
    <text evidence="2">The sequence shown here is derived from an EMBL/GenBank/DDBJ whole genome shotgun (WGS) entry which is preliminary data.</text>
</comment>
<proteinExistence type="inferred from homology"/>
<dbReference type="GO" id="GO:0070988">
    <property type="term" value="P:demethylation"/>
    <property type="evidence" value="ECO:0007669"/>
    <property type="project" value="InterPro"/>
</dbReference>
<dbReference type="PANTHER" id="PTHR12463:SF1">
    <property type="entry name" value="2-OXOGLUTARATE AND FE-DEPENDENT OXYGENASE FAMILY PROTEIN"/>
    <property type="match status" value="1"/>
</dbReference>
<dbReference type="OrthoDB" id="271595at2759"/>
<dbReference type="InterPro" id="IPR032857">
    <property type="entry name" value="ALKBH4"/>
</dbReference>
<dbReference type="Proteomes" id="UP000265515">
    <property type="component" value="Unassembled WGS sequence"/>
</dbReference>